<keyword evidence="3" id="KW-1185">Reference proteome</keyword>
<reference evidence="2 3" key="1">
    <citation type="submission" date="2019-07" db="EMBL/GenBank/DDBJ databases">
        <title>Whole genome shotgun sequence of Skermanella aerolata NBRC 106429.</title>
        <authorList>
            <person name="Hosoyama A."/>
            <person name="Uohara A."/>
            <person name="Ohji S."/>
            <person name="Ichikawa N."/>
        </authorList>
    </citation>
    <scope>NUCLEOTIDE SEQUENCE [LARGE SCALE GENOMIC DNA]</scope>
    <source>
        <strain evidence="2 3">NBRC 106429</strain>
    </source>
</reference>
<dbReference type="AlphaFoldDB" id="A0A512E0Q0"/>
<dbReference type="Proteomes" id="UP000321523">
    <property type="component" value="Unassembled WGS sequence"/>
</dbReference>
<proteinExistence type="predicted"/>
<name>A0A512E0Q0_9PROT</name>
<sequence length="72" mass="8195">MLKGRLGLETARPPHADRHGLMWLSRGNLYVEDGTLRFRTTGMDGLESGDYALPYGPDPQRRRTRAHLDDDD</sequence>
<dbReference type="EMBL" id="BJYZ01000038">
    <property type="protein sequence ID" value="GEO42306.1"/>
    <property type="molecule type" value="Genomic_DNA"/>
</dbReference>
<feature type="region of interest" description="Disordered" evidence="1">
    <location>
        <begin position="43"/>
        <end position="72"/>
    </location>
</feature>
<evidence type="ECO:0000313" key="2">
    <source>
        <dbReference type="EMBL" id="GEO42306.1"/>
    </source>
</evidence>
<evidence type="ECO:0000256" key="1">
    <source>
        <dbReference type="SAM" id="MobiDB-lite"/>
    </source>
</evidence>
<protein>
    <submittedName>
        <fullName evidence="2">Uncharacterized protein</fullName>
    </submittedName>
</protein>
<gene>
    <name evidence="2" type="ORF">SAE02_64540</name>
</gene>
<accession>A0A512E0Q0</accession>
<evidence type="ECO:0000313" key="3">
    <source>
        <dbReference type="Proteomes" id="UP000321523"/>
    </source>
</evidence>
<organism evidence="2 3">
    <name type="scientific">Skermanella aerolata</name>
    <dbReference type="NCBI Taxonomy" id="393310"/>
    <lineage>
        <taxon>Bacteria</taxon>
        <taxon>Pseudomonadati</taxon>
        <taxon>Pseudomonadota</taxon>
        <taxon>Alphaproteobacteria</taxon>
        <taxon>Rhodospirillales</taxon>
        <taxon>Azospirillaceae</taxon>
        <taxon>Skermanella</taxon>
    </lineage>
</organism>
<comment type="caution">
    <text evidence="2">The sequence shown here is derived from an EMBL/GenBank/DDBJ whole genome shotgun (WGS) entry which is preliminary data.</text>
</comment>